<gene>
    <name evidence="1" type="ORF">GBF38_016017</name>
</gene>
<protein>
    <submittedName>
        <fullName evidence="1">Uncharacterized protein</fullName>
    </submittedName>
</protein>
<dbReference type="Proteomes" id="UP000805704">
    <property type="component" value="Chromosome 10"/>
</dbReference>
<evidence type="ECO:0000313" key="1">
    <source>
        <dbReference type="EMBL" id="KAG8013828.1"/>
    </source>
</evidence>
<evidence type="ECO:0000313" key="2">
    <source>
        <dbReference type="Proteomes" id="UP000805704"/>
    </source>
</evidence>
<organism evidence="1 2">
    <name type="scientific">Nibea albiflora</name>
    <name type="common">Yellow drum</name>
    <name type="synonym">Corvina albiflora</name>
    <dbReference type="NCBI Taxonomy" id="240163"/>
    <lineage>
        <taxon>Eukaryota</taxon>
        <taxon>Metazoa</taxon>
        <taxon>Chordata</taxon>
        <taxon>Craniata</taxon>
        <taxon>Vertebrata</taxon>
        <taxon>Euteleostomi</taxon>
        <taxon>Actinopterygii</taxon>
        <taxon>Neopterygii</taxon>
        <taxon>Teleostei</taxon>
        <taxon>Neoteleostei</taxon>
        <taxon>Acanthomorphata</taxon>
        <taxon>Eupercaria</taxon>
        <taxon>Sciaenidae</taxon>
        <taxon>Nibea</taxon>
    </lineage>
</organism>
<comment type="caution">
    <text evidence="1">The sequence shown here is derived from an EMBL/GenBank/DDBJ whole genome shotgun (WGS) entry which is preliminary data.</text>
</comment>
<proteinExistence type="predicted"/>
<accession>A0ACB7FIZ2</accession>
<sequence length="336" mass="36571">MEHILLVCASVVCLFQAPVSPVGLTVDSVSRSSDSCNLTVTCRTQDSHISSTFTCHTQTCSQEGGERSAVTTSGASLHVYLVNDSITCNHSNQVSRTKHMTNIQDFCLQLAGSEPSPYIYVVIVVIVLLTVIISAAVFFKCRQRGKRSSAVTPVVVKKGDDLLLNLTEADVPEDFIVVWIFNKKTVLVRFLADAKPKVYDAYTGRVEFSMKKFSVKLKNLQEADSGVYTAQATTPVSPVGLTVDSVSRSSDSCSLTVTCRTQDSHISSTFTCDTQTCSQEGGERSEVTTSGASLHVYLVNDSIICNHSNQVSRTEHMTNIQDFCSQHAGKTKQSLE</sequence>
<name>A0ACB7FIZ2_NIBAL</name>
<dbReference type="EMBL" id="CM024798">
    <property type="protein sequence ID" value="KAG8013828.1"/>
    <property type="molecule type" value="Genomic_DNA"/>
</dbReference>
<keyword evidence="2" id="KW-1185">Reference proteome</keyword>
<reference evidence="1" key="1">
    <citation type="submission" date="2020-04" db="EMBL/GenBank/DDBJ databases">
        <title>A chromosome-scale assembly and high-density genetic map of the yellow drum (Nibea albiflora) genome.</title>
        <authorList>
            <person name="Xu D."/>
            <person name="Zhang W."/>
            <person name="Chen R."/>
            <person name="Tan P."/>
            <person name="Wang L."/>
            <person name="Song H."/>
            <person name="Tian L."/>
            <person name="Zhu Q."/>
            <person name="Wang B."/>
        </authorList>
    </citation>
    <scope>NUCLEOTIDE SEQUENCE</scope>
    <source>
        <strain evidence="1">ZJHYS-2018</strain>
    </source>
</reference>
<feature type="non-terminal residue" evidence="1">
    <location>
        <position position="336"/>
    </location>
</feature>